<dbReference type="Proteomes" id="UP000293291">
    <property type="component" value="Unassembled WGS sequence"/>
</dbReference>
<accession>A0A4Q2S8A3</accession>
<gene>
    <name evidence="2" type="ORF">EUA07_17425</name>
</gene>
<proteinExistence type="predicted"/>
<name>A0A4Q2S8A3_9ACTN</name>
<keyword evidence="1" id="KW-0472">Membrane</keyword>
<comment type="caution">
    <text evidence="2">The sequence shown here is derived from an EMBL/GenBank/DDBJ whole genome shotgun (WGS) entry which is preliminary data.</text>
</comment>
<sequence>MKPVPSTAVSTRRRVLRALTAGRGARRPWLPALVAALVVGILGMHALASHGAPSAAAAPASTMAAMSTPAGHDAAMAAGTSDASHHHAAAAAHTAMAAAGTSVNGDFGSGHGSGHGMAGMVMLCVVMLAAAALTLLVVLAARLFRPLLPAAFMPAAVRERALQWVRGTGPPYEWQFSVIRC</sequence>
<dbReference type="RefSeq" id="WP_129456442.1">
    <property type="nucleotide sequence ID" value="NZ_JACXYX010000006.1"/>
</dbReference>
<evidence type="ECO:0000256" key="1">
    <source>
        <dbReference type="SAM" id="Phobius"/>
    </source>
</evidence>
<keyword evidence="1" id="KW-1133">Transmembrane helix</keyword>
<dbReference type="EMBL" id="SDWU01000021">
    <property type="protein sequence ID" value="RYB98798.1"/>
    <property type="molecule type" value="Genomic_DNA"/>
</dbReference>
<keyword evidence="1" id="KW-0812">Transmembrane</keyword>
<feature type="transmembrane region" description="Helical" evidence="1">
    <location>
        <begin position="117"/>
        <end position="144"/>
    </location>
</feature>
<protein>
    <submittedName>
        <fullName evidence="2">Uncharacterized protein</fullName>
    </submittedName>
</protein>
<dbReference type="AlphaFoldDB" id="A0A4Q2S8A3"/>
<organism evidence="2 3">
    <name type="scientific">Nocardioides ganghwensis</name>
    <dbReference type="NCBI Taxonomy" id="252230"/>
    <lineage>
        <taxon>Bacteria</taxon>
        <taxon>Bacillati</taxon>
        <taxon>Actinomycetota</taxon>
        <taxon>Actinomycetes</taxon>
        <taxon>Propionibacteriales</taxon>
        <taxon>Nocardioidaceae</taxon>
        <taxon>Nocardioides</taxon>
    </lineage>
</organism>
<reference evidence="2 3" key="1">
    <citation type="submission" date="2019-01" db="EMBL/GenBank/DDBJ databases">
        <title>Novel species of Nocardioides.</title>
        <authorList>
            <person name="Liu Q."/>
            <person name="Xin Y.-H."/>
        </authorList>
    </citation>
    <scope>NUCLEOTIDE SEQUENCE [LARGE SCALE GENOMIC DNA]</scope>
    <source>
        <strain evidence="2 3">CGMCC 4.6875</strain>
    </source>
</reference>
<evidence type="ECO:0000313" key="3">
    <source>
        <dbReference type="Proteomes" id="UP000293291"/>
    </source>
</evidence>
<evidence type="ECO:0000313" key="2">
    <source>
        <dbReference type="EMBL" id="RYB98798.1"/>
    </source>
</evidence>
<keyword evidence="3" id="KW-1185">Reference proteome</keyword>